<reference evidence="3" key="1">
    <citation type="submission" date="2021-10" db="EMBL/GenBank/DDBJ databases">
        <authorList>
            <person name="Dean J.D."/>
            <person name="Kim M.K."/>
            <person name="Newey C.N."/>
            <person name="Stoker T.S."/>
            <person name="Thompson D.W."/>
            <person name="Grose J.H."/>
        </authorList>
    </citation>
    <scope>NUCLEOTIDE SEQUENCE</scope>
    <source>
        <strain evidence="3">BT178</strain>
    </source>
</reference>
<evidence type="ECO:0000313" key="4">
    <source>
        <dbReference type="Proteomes" id="UP001165296"/>
    </source>
</evidence>
<dbReference type="InterPro" id="IPR011050">
    <property type="entry name" value="Pectin_lyase_fold/virulence"/>
</dbReference>
<keyword evidence="1" id="KW-0732">Signal</keyword>
<organism evidence="3 4">
    <name type="scientific">Hymenobacter lucidus</name>
    <dbReference type="NCBI Taxonomy" id="2880930"/>
    <lineage>
        <taxon>Bacteria</taxon>
        <taxon>Pseudomonadati</taxon>
        <taxon>Bacteroidota</taxon>
        <taxon>Cytophagia</taxon>
        <taxon>Cytophagales</taxon>
        <taxon>Hymenobacteraceae</taxon>
        <taxon>Hymenobacter</taxon>
    </lineage>
</organism>
<feature type="signal peptide" evidence="1">
    <location>
        <begin position="1"/>
        <end position="19"/>
    </location>
</feature>
<protein>
    <submittedName>
        <fullName evidence="3">T9SS type A sorting domain-containing protein</fullName>
    </submittedName>
</protein>
<dbReference type="InterPro" id="IPR006626">
    <property type="entry name" value="PbH1"/>
</dbReference>
<dbReference type="RefSeq" id="WP_226170620.1">
    <property type="nucleotide sequence ID" value="NZ_JAJADR010000001.1"/>
</dbReference>
<feature type="chain" id="PRO_5047488648" evidence="1">
    <location>
        <begin position="20"/>
        <end position="1332"/>
    </location>
</feature>
<dbReference type="SUPFAM" id="SSF51126">
    <property type="entry name" value="Pectin lyase-like"/>
    <property type="match status" value="2"/>
</dbReference>
<dbReference type="NCBIfam" id="TIGR04183">
    <property type="entry name" value="Por_Secre_tail"/>
    <property type="match status" value="1"/>
</dbReference>
<dbReference type="Pfam" id="PF18962">
    <property type="entry name" value="Por_Secre_tail"/>
    <property type="match status" value="1"/>
</dbReference>
<dbReference type="InterPro" id="IPR012334">
    <property type="entry name" value="Pectin_lyas_fold"/>
</dbReference>
<dbReference type="Gene3D" id="2.160.20.10">
    <property type="entry name" value="Single-stranded right-handed beta-helix, Pectin lyase-like"/>
    <property type="match status" value="2"/>
</dbReference>
<feature type="domain" description="Secretion system C-terminal sorting" evidence="2">
    <location>
        <begin position="1257"/>
        <end position="1331"/>
    </location>
</feature>
<dbReference type="InterPro" id="IPR026444">
    <property type="entry name" value="Secre_tail"/>
</dbReference>
<keyword evidence="4" id="KW-1185">Reference proteome</keyword>
<evidence type="ECO:0000313" key="3">
    <source>
        <dbReference type="EMBL" id="MCB2406566.1"/>
    </source>
</evidence>
<evidence type="ECO:0000259" key="2">
    <source>
        <dbReference type="Pfam" id="PF18962"/>
    </source>
</evidence>
<sequence length="1332" mass="135582">MKHLLYPLLLLGLAHTATAQLTGTKTIDPNGSGANNYATFGAAIAALNTGGAGPAGVTFQVKSGSVFAELAPAITASGTAAGRIVFQKDGTGANPRLQGTGTGATDAGLTLDGADYVTFDGIDITDAAANTTAAQQLEFGFWLKNGATNNLVQNSTVDLNRANTTKTSGVFVQDGDNNLNRFLSNTLQDCYFGYNLDAGTTLYDNGNEIGMIPGGAPSRVLTIGAGTGNVPTGIVYGIYLRDQTALKVSGTEVSGLTGTSAVYGIYSTGTNNTADIFDNRVHALTGTASTAAAQGIYVNSGLTHIIYRNYTYDIAATGTSGFASGMDITAGTTNYVYNNFVYDIRALASTAGTSVRALSFRGGTANYCYHNTVVLTGAPTAAANKSGAFYISGTPPVDLRNNIFVNLMTLPSGGGGVAAAFFKSTAALTNIAAASNNNLWYAGTPSPEKPIFYGVATTPGLDQTLAQYKARVAPADQSAVTENVPFVNPLTDPHLLPGSPTQAESGGLNLASSPLPVPTDIDNAARTVATPDLGADEGTFQVVDVTGPSIAYQPLPNTASFGNRTLSGVSISDPRGVNVSAGLAPRLYYKKKTDASVFTAPNNATGNGWKWTEGTAGAALTFSFVLDVSKLQAAPAPNDSIQYFVVAQDLAATPNVSAVPSAGFAATSVAAITSAPTKPAAYRVLALLSGIKTVGTAATADYPTLTAAVTDLNNKELGGALVLTLLDATYPTETFPITFNANTGSSTTNSVTVRPVANRNVALTAASTATAPILIIDASNVTIEGATASSTSSLTLTNNGTAASSGGVFVTGNDVTLRGLGITGGTAAAAYGVAFSGATNGTVRGCTIMRTGTGIQAQANCVNFTAANNSIGGSTATEKIGTSGIVITATQGFAVNNNNVVGITRAVSPSVAGIVVGSTSTDGLIANNLIRDIVHTGTGGTNSYGAQGIRLSATGTNANISVVNNVITDLLSAGDDGVAFTPQGIYLTSGGGYKLGFNSILLTGTINEGDTPVSAAVTAAATVTDVTLVNNILVNRQTATPAGGKTYALYSAATASPFTLIDNNAYSAQGNKASLAYLNGADRATLAALRTITTQDASSLVTNPVFSQILPGDLRPVANANCNLDGKARPVAGVTIDFAGNPRNATTPDIGAFEFTAAARTAPAAPNQFGIQGQPIPNLTATPATLGTAVWYTDAALTQRVFAGSSFATGRTAQGLYTYYVVDSLNACVSPATTVRLTIVGPDATVSALRDLSISCYPNPAHDVLTLLVEGPARTISADLLDALGRPVLHQQVRHDAPATRHPLALEGLAKGIYLLRLTTEGQTTGRRIVIE</sequence>
<name>A0ABS8AP98_9BACT</name>
<evidence type="ECO:0000256" key="1">
    <source>
        <dbReference type="SAM" id="SignalP"/>
    </source>
</evidence>
<comment type="caution">
    <text evidence="3">The sequence shown here is derived from an EMBL/GenBank/DDBJ whole genome shotgun (WGS) entry which is preliminary data.</text>
</comment>
<dbReference type="SMART" id="SM00710">
    <property type="entry name" value="PbH1"/>
    <property type="match status" value="11"/>
</dbReference>
<dbReference type="Proteomes" id="UP001165296">
    <property type="component" value="Unassembled WGS sequence"/>
</dbReference>
<proteinExistence type="predicted"/>
<gene>
    <name evidence="3" type="ORF">LGH74_01130</name>
</gene>
<accession>A0ABS8AP98</accession>
<dbReference type="EMBL" id="JAJADR010000001">
    <property type="protein sequence ID" value="MCB2406566.1"/>
    <property type="molecule type" value="Genomic_DNA"/>
</dbReference>